<dbReference type="PROSITE" id="PS51197">
    <property type="entry name" value="HTH_RRF2_2"/>
    <property type="match status" value="1"/>
</dbReference>
<organism evidence="2 3">
    <name type="scientific">Svornostia abyssi</name>
    <dbReference type="NCBI Taxonomy" id="2898438"/>
    <lineage>
        <taxon>Bacteria</taxon>
        <taxon>Bacillati</taxon>
        <taxon>Actinomycetota</taxon>
        <taxon>Thermoleophilia</taxon>
        <taxon>Solirubrobacterales</taxon>
        <taxon>Baekduiaceae</taxon>
        <taxon>Svornostia</taxon>
    </lineage>
</organism>
<reference evidence="3" key="1">
    <citation type="submission" date="2021-11" db="EMBL/GenBank/DDBJ databases">
        <title>Cultivation dependent microbiological survey of springs from the worlds oldest radium mine currently devoted to the extraction of radon-saturated water.</title>
        <authorList>
            <person name="Kapinusova G."/>
            <person name="Smrhova T."/>
            <person name="Strejcek M."/>
            <person name="Suman J."/>
            <person name="Jani K."/>
            <person name="Pajer P."/>
            <person name="Uhlik O."/>
        </authorList>
    </citation>
    <scope>NUCLEOTIDE SEQUENCE [LARGE SCALE GENOMIC DNA]</scope>
    <source>
        <strain evidence="3">J379</strain>
    </source>
</reference>
<dbReference type="SUPFAM" id="SSF46785">
    <property type="entry name" value="Winged helix' DNA-binding domain"/>
    <property type="match status" value="1"/>
</dbReference>
<dbReference type="InterPro" id="IPR036390">
    <property type="entry name" value="WH_DNA-bd_sf"/>
</dbReference>
<dbReference type="InterPro" id="IPR000944">
    <property type="entry name" value="Tscrpt_reg_Rrf2"/>
</dbReference>
<dbReference type="EMBL" id="CP088295">
    <property type="protein sequence ID" value="UUY02227.1"/>
    <property type="molecule type" value="Genomic_DNA"/>
</dbReference>
<sequence>MRVSAKVDYALRAAAELAAVEDPSVPTKAEKIARAQDIPVKFLENILQSLRHAGLVQSKRGPEGGHLLARPAKEISLADVIRAIDGPLAGVSGQSPDQLEFHGSAEPLRDVWVAVRANLRAVLEQTTLADVAAAKLPKAVAKLTADPDAWERR</sequence>
<keyword evidence="1" id="KW-0238">DNA-binding</keyword>
<keyword evidence="3" id="KW-1185">Reference proteome</keyword>
<dbReference type="Proteomes" id="UP001058860">
    <property type="component" value="Chromosome"/>
</dbReference>
<dbReference type="Gene3D" id="1.10.10.10">
    <property type="entry name" value="Winged helix-like DNA-binding domain superfamily/Winged helix DNA-binding domain"/>
    <property type="match status" value="1"/>
</dbReference>
<dbReference type="Pfam" id="PF02082">
    <property type="entry name" value="Rrf2"/>
    <property type="match status" value="1"/>
</dbReference>
<accession>A0ABY5PCM0</accession>
<evidence type="ECO:0000313" key="2">
    <source>
        <dbReference type="EMBL" id="UUY02227.1"/>
    </source>
</evidence>
<protein>
    <submittedName>
        <fullName evidence="2">Rrf2 family transcriptional regulator</fullName>
    </submittedName>
</protein>
<dbReference type="RefSeq" id="WP_353862760.1">
    <property type="nucleotide sequence ID" value="NZ_CP088295.1"/>
</dbReference>
<proteinExistence type="predicted"/>
<dbReference type="PANTHER" id="PTHR33221">
    <property type="entry name" value="WINGED HELIX-TURN-HELIX TRANSCRIPTIONAL REGULATOR, RRF2 FAMILY"/>
    <property type="match status" value="1"/>
</dbReference>
<evidence type="ECO:0000256" key="1">
    <source>
        <dbReference type="ARBA" id="ARBA00023125"/>
    </source>
</evidence>
<gene>
    <name evidence="2" type="ORF">LRS13_16090</name>
</gene>
<evidence type="ECO:0000313" key="3">
    <source>
        <dbReference type="Proteomes" id="UP001058860"/>
    </source>
</evidence>
<dbReference type="NCBIfam" id="TIGR00738">
    <property type="entry name" value="rrf2_super"/>
    <property type="match status" value="1"/>
</dbReference>
<name>A0ABY5PCM0_9ACTN</name>
<dbReference type="InterPro" id="IPR036388">
    <property type="entry name" value="WH-like_DNA-bd_sf"/>
</dbReference>
<dbReference type="PANTHER" id="PTHR33221:SF5">
    <property type="entry name" value="HTH-TYPE TRANSCRIPTIONAL REGULATOR ISCR"/>
    <property type="match status" value="1"/>
</dbReference>